<comment type="caution">
    <text evidence="2">The sequence shown here is derived from an EMBL/GenBank/DDBJ whole genome shotgun (WGS) entry which is preliminary data.</text>
</comment>
<sequence length="234" mass="25604">MDAGNFGTTADPGASLAFEPFPNYSWQLAQDTWHWLPLLLVRATWDTDDGSHSEGGRATARPQNLHASGRPASHHGFHFLSTSIPPWVPLPVGQHPTMGSTSCRPASHHGFHFRPASIPPWVPLPVYQHPTMGSTSGLPASHHGFHFRPASIPPWVPSRSTSQQTRRTGAREAVAARPDRPILLSVSLPQLSFTCSASDSWLASYSRRDAAAGASREFPAVRYGEIKHRVMLEN</sequence>
<reference evidence="2 3" key="1">
    <citation type="journal article" date="2020" name="Nature">
        <title>Six reference-quality genomes reveal evolution of bat adaptations.</title>
        <authorList>
            <person name="Jebb D."/>
            <person name="Huang Z."/>
            <person name="Pippel M."/>
            <person name="Hughes G.M."/>
            <person name="Lavrichenko K."/>
            <person name="Devanna P."/>
            <person name="Winkler S."/>
            <person name="Jermiin L.S."/>
            <person name="Skirmuntt E.C."/>
            <person name="Katzourakis A."/>
            <person name="Burkitt-Gray L."/>
            <person name="Ray D.A."/>
            <person name="Sullivan K.A.M."/>
            <person name="Roscito J.G."/>
            <person name="Kirilenko B.M."/>
            <person name="Davalos L.M."/>
            <person name="Corthals A.P."/>
            <person name="Power M.L."/>
            <person name="Jones G."/>
            <person name="Ransome R.D."/>
            <person name="Dechmann D.K.N."/>
            <person name="Locatelli A.G."/>
            <person name="Puechmaille S.J."/>
            <person name="Fedrigo O."/>
            <person name="Jarvis E.D."/>
            <person name="Hiller M."/>
            <person name="Vernes S.C."/>
            <person name="Myers E.W."/>
            <person name="Teeling E.C."/>
        </authorList>
    </citation>
    <scope>NUCLEOTIDE SEQUENCE [LARGE SCALE GENOMIC DNA]</scope>
    <source>
        <strain evidence="2">MRouAeg1</strain>
        <tissue evidence="2">Muscle</tissue>
    </source>
</reference>
<organism evidence="2 3">
    <name type="scientific">Rousettus aegyptiacus</name>
    <name type="common">Egyptian fruit bat</name>
    <name type="synonym">Pteropus aegyptiacus</name>
    <dbReference type="NCBI Taxonomy" id="9407"/>
    <lineage>
        <taxon>Eukaryota</taxon>
        <taxon>Metazoa</taxon>
        <taxon>Chordata</taxon>
        <taxon>Craniata</taxon>
        <taxon>Vertebrata</taxon>
        <taxon>Euteleostomi</taxon>
        <taxon>Mammalia</taxon>
        <taxon>Eutheria</taxon>
        <taxon>Laurasiatheria</taxon>
        <taxon>Chiroptera</taxon>
        <taxon>Yinpterochiroptera</taxon>
        <taxon>Pteropodoidea</taxon>
        <taxon>Pteropodidae</taxon>
        <taxon>Rousettinae</taxon>
        <taxon>Rousettus</taxon>
    </lineage>
</organism>
<feature type="region of interest" description="Disordered" evidence="1">
    <location>
        <begin position="152"/>
        <end position="174"/>
    </location>
</feature>
<evidence type="ECO:0000256" key="1">
    <source>
        <dbReference type="SAM" id="MobiDB-lite"/>
    </source>
</evidence>
<dbReference type="AlphaFoldDB" id="A0A7J8D6V3"/>
<name>A0A7J8D6V3_ROUAE</name>
<keyword evidence="3" id="KW-1185">Reference proteome</keyword>
<gene>
    <name evidence="2" type="ORF">HJG63_008788</name>
</gene>
<proteinExistence type="predicted"/>
<evidence type="ECO:0000313" key="3">
    <source>
        <dbReference type="Proteomes" id="UP000593571"/>
    </source>
</evidence>
<dbReference type="EMBL" id="JACASE010000013">
    <property type="protein sequence ID" value="KAF6418766.1"/>
    <property type="molecule type" value="Genomic_DNA"/>
</dbReference>
<protein>
    <submittedName>
        <fullName evidence="2">Uncharacterized protein</fullName>
    </submittedName>
</protein>
<dbReference type="Proteomes" id="UP000593571">
    <property type="component" value="Unassembled WGS sequence"/>
</dbReference>
<evidence type="ECO:0000313" key="2">
    <source>
        <dbReference type="EMBL" id="KAF6418766.1"/>
    </source>
</evidence>
<feature type="region of interest" description="Disordered" evidence="1">
    <location>
        <begin position="48"/>
        <end position="72"/>
    </location>
</feature>
<accession>A0A7J8D6V3</accession>
<feature type="compositionally biased region" description="Polar residues" evidence="1">
    <location>
        <begin position="158"/>
        <end position="167"/>
    </location>
</feature>